<keyword evidence="1" id="KW-0472">Membrane</keyword>
<protein>
    <submittedName>
        <fullName evidence="3">Uncharacterized protein</fullName>
    </submittedName>
</protein>
<keyword evidence="2" id="KW-1185">Reference proteome</keyword>
<sequence length="94" mass="10479">MENAQEINYHVPPMIIFLFVVLSCLIIGFLIDFIMQKYGCCGREGGCCRPEIEGDEANVEGRGAIPMVPLRTNHNRLPGRLPLLSRAPHDNSNV</sequence>
<dbReference type="AlphaFoldDB" id="A0A1I7TID5"/>
<name>A0A1I7TID5_9PELO</name>
<keyword evidence="1" id="KW-1133">Transmembrane helix</keyword>
<evidence type="ECO:0000313" key="2">
    <source>
        <dbReference type="Proteomes" id="UP000095282"/>
    </source>
</evidence>
<reference evidence="3" key="1">
    <citation type="submission" date="2016-11" db="UniProtKB">
        <authorList>
            <consortium name="WormBaseParasite"/>
        </authorList>
    </citation>
    <scope>IDENTIFICATION</scope>
</reference>
<dbReference type="STRING" id="1561998.A0A1I7TID5"/>
<evidence type="ECO:0000256" key="1">
    <source>
        <dbReference type="SAM" id="Phobius"/>
    </source>
</evidence>
<keyword evidence="1" id="KW-0812">Transmembrane</keyword>
<dbReference type="eggNOG" id="ENOG502RWC6">
    <property type="taxonomic scope" value="Eukaryota"/>
</dbReference>
<organism evidence="2 3">
    <name type="scientific">Caenorhabditis tropicalis</name>
    <dbReference type="NCBI Taxonomy" id="1561998"/>
    <lineage>
        <taxon>Eukaryota</taxon>
        <taxon>Metazoa</taxon>
        <taxon>Ecdysozoa</taxon>
        <taxon>Nematoda</taxon>
        <taxon>Chromadorea</taxon>
        <taxon>Rhabditida</taxon>
        <taxon>Rhabditina</taxon>
        <taxon>Rhabditomorpha</taxon>
        <taxon>Rhabditoidea</taxon>
        <taxon>Rhabditidae</taxon>
        <taxon>Peloderinae</taxon>
        <taxon>Caenorhabditis</taxon>
    </lineage>
</organism>
<dbReference type="WBParaSite" id="Csp11.Scaffold622.g6230.t1">
    <property type="protein sequence ID" value="Csp11.Scaffold622.g6230.t1"/>
    <property type="gene ID" value="Csp11.Scaffold622.g6230"/>
</dbReference>
<feature type="transmembrane region" description="Helical" evidence="1">
    <location>
        <begin position="15"/>
        <end position="35"/>
    </location>
</feature>
<dbReference type="Proteomes" id="UP000095282">
    <property type="component" value="Unplaced"/>
</dbReference>
<evidence type="ECO:0000313" key="3">
    <source>
        <dbReference type="WBParaSite" id="Csp11.Scaffold622.g6230.t1"/>
    </source>
</evidence>
<accession>A0A1I7TID5</accession>
<proteinExistence type="predicted"/>